<evidence type="ECO:0000313" key="4">
    <source>
        <dbReference type="Proteomes" id="UP000825935"/>
    </source>
</evidence>
<proteinExistence type="predicted"/>
<dbReference type="SMART" id="SM00332">
    <property type="entry name" value="PP2Cc"/>
    <property type="match status" value="1"/>
</dbReference>
<dbReference type="AlphaFoldDB" id="A0A8T2UDV9"/>
<dbReference type="OMA" id="QYAFKTK"/>
<protein>
    <recommendedName>
        <fullName evidence="2">PPM-type phosphatase domain-containing protein</fullName>
    </recommendedName>
</protein>
<evidence type="ECO:0000313" key="3">
    <source>
        <dbReference type="EMBL" id="KAH7431474.1"/>
    </source>
</evidence>
<dbReference type="Pfam" id="PF00481">
    <property type="entry name" value="PP2C"/>
    <property type="match status" value="1"/>
</dbReference>
<accession>A0A8T2UDV9</accession>
<reference evidence="3" key="1">
    <citation type="submission" date="2021-08" db="EMBL/GenBank/DDBJ databases">
        <title>WGS assembly of Ceratopteris richardii.</title>
        <authorList>
            <person name="Marchant D.B."/>
            <person name="Chen G."/>
            <person name="Jenkins J."/>
            <person name="Shu S."/>
            <person name="Leebens-Mack J."/>
            <person name="Grimwood J."/>
            <person name="Schmutz J."/>
            <person name="Soltis P."/>
            <person name="Soltis D."/>
            <person name="Chen Z.-H."/>
        </authorList>
    </citation>
    <scope>NUCLEOTIDE SEQUENCE</scope>
    <source>
        <strain evidence="3">Whitten #5841</strain>
        <tissue evidence="3">Leaf</tissue>
    </source>
</reference>
<feature type="compositionally biased region" description="Basic and acidic residues" evidence="1">
    <location>
        <begin position="470"/>
        <end position="481"/>
    </location>
</feature>
<dbReference type="CDD" id="cd00143">
    <property type="entry name" value="PP2Cc"/>
    <property type="match status" value="1"/>
</dbReference>
<feature type="region of interest" description="Disordered" evidence="1">
    <location>
        <begin position="405"/>
        <end position="430"/>
    </location>
</feature>
<dbReference type="SUPFAM" id="SSF81606">
    <property type="entry name" value="PP2C-like"/>
    <property type="match status" value="1"/>
</dbReference>
<dbReference type="Gene3D" id="3.60.40.10">
    <property type="entry name" value="PPM-type phosphatase domain"/>
    <property type="match status" value="1"/>
</dbReference>
<comment type="caution">
    <text evidence="3">The sequence shown here is derived from an EMBL/GenBank/DDBJ whole genome shotgun (WGS) entry which is preliminary data.</text>
</comment>
<keyword evidence="4" id="KW-1185">Reference proteome</keyword>
<name>A0A8T2UDV9_CERRI</name>
<dbReference type="InterPro" id="IPR015655">
    <property type="entry name" value="PP2C"/>
</dbReference>
<dbReference type="GO" id="GO:0004722">
    <property type="term" value="F:protein serine/threonine phosphatase activity"/>
    <property type="evidence" value="ECO:0007669"/>
    <property type="project" value="InterPro"/>
</dbReference>
<sequence>MGACCSTEQHGEAHTLNGTYATANRSYRMTKKERKRQISEALAAEAKTNELLARIPGRMSRNGSSSFICMFTQQGRKGTNQDAMVAWEGYVAEKGTVFCGVFDGHGPYGHLVARRVRDSLPSKLASIWKAKMRGDIHVTRQEAGDLELLPNWEGSGEFNITENGSPTGKTKTNVQQMHGKGDENEARDTYEMWSESFAEAFEAMDTDLRMHPTIDCFCSGTTSVTVIKQGEDLVIGNVGDSRAVLATLSHDSTLEAIQLTVDLKPSVPKEAERILKCNGRVFALEDEPEVARVWLPFDDAPGLAMARAFGDFCLKDFGLISEPEVTHHKLSPNDQFVVLATDGVWDVLSNKEVVEVVSSAPTRATAARSLVETAVRAWRLKYPNSKVDDCAVVCLYLHPPKPRTGKWSFSRDPGPSEGEQKSTNGGESGKEIAQCEAYEGRTEDFKCAEDGSLGRSNTVRNASDPEILNDAEKERREDMDGGKASIPDGERPPLSKSIGDCLTADDDDEWSALEGVVRVNSLLTLPRFVKGDKRGGPSKPT</sequence>
<dbReference type="PANTHER" id="PTHR47992">
    <property type="entry name" value="PROTEIN PHOSPHATASE"/>
    <property type="match status" value="1"/>
</dbReference>
<evidence type="ECO:0000256" key="1">
    <source>
        <dbReference type="SAM" id="MobiDB-lite"/>
    </source>
</evidence>
<evidence type="ECO:0000259" key="2">
    <source>
        <dbReference type="PROSITE" id="PS51746"/>
    </source>
</evidence>
<dbReference type="InterPro" id="IPR001932">
    <property type="entry name" value="PPM-type_phosphatase-like_dom"/>
</dbReference>
<feature type="region of interest" description="Disordered" evidence="1">
    <location>
        <begin position="448"/>
        <end position="500"/>
    </location>
</feature>
<dbReference type="InterPro" id="IPR036457">
    <property type="entry name" value="PPM-type-like_dom_sf"/>
</dbReference>
<organism evidence="3 4">
    <name type="scientific">Ceratopteris richardii</name>
    <name type="common">Triangle waterfern</name>
    <dbReference type="NCBI Taxonomy" id="49495"/>
    <lineage>
        <taxon>Eukaryota</taxon>
        <taxon>Viridiplantae</taxon>
        <taxon>Streptophyta</taxon>
        <taxon>Embryophyta</taxon>
        <taxon>Tracheophyta</taxon>
        <taxon>Polypodiopsida</taxon>
        <taxon>Polypodiidae</taxon>
        <taxon>Polypodiales</taxon>
        <taxon>Pteridineae</taxon>
        <taxon>Pteridaceae</taxon>
        <taxon>Parkerioideae</taxon>
        <taxon>Ceratopteris</taxon>
    </lineage>
</organism>
<feature type="domain" description="PPM-type phosphatase" evidence="2">
    <location>
        <begin position="67"/>
        <end position="397"/>
    </location>
</feature>
<feature type="compositionally biased region" description="Polar residues" evidence="1">
    <location>
        <begin position="158"/>
        <end position="176"/>
    </location>
</feature>
<gene>
    <name evidence="3" type="ORF">KP509_08G050200</name>
</gene>
<dbReference type="OrthoDB" id="10264738at2759"/>
<dbReference type="PROSITE" id="PS51746">
    <property type="entry name" value="PPM_2"/>
    <property type="match status" value="1"/>
</dbReference>
<dbReference type="Proteomes" id="UP000825935">
    <property type="component" value="Chromosome 8"/>
</dbReference>
<feature type="region of interest" description="Disordered" evidence="1">
    <location>
        <begin position="157"/>
        <end position="186"/>
    </location>
</feature>
<dbReference type="EMBL" id="CM035413">
    <property type="protein sequence ID" value="KAH7431474.1"/>
    <property type="molecule type" value="Genomic_DNA"/>
</dbReference>